<organism evidence="5 6">
    <name type="scientific">bacterium (Candidatus Ratteibacteria) CG01_land_8_20_14_3_00_40_19</name>
    <dbReference type="NCBI Taxonomy" id="2014290"/>
    <lineage>
        <taxon>Bacteria</taxon>
        <taxon>Candidatus Ratteibacteria</taxon>
    </lineage>
</organism>
<reference evidence="6" key="1">
    <citation type="submission" date="2017-09" db="EMBL/GenBank/DDBJ databases">
        <title>Depth-based differentiation of microbial function through sediment-hosted aquifers and enrichment of novel symbionts in the deep terrestrial subsurface.</title>
        <authorList>
            <person name="Probst A.J."/>
            <person name="Ladd B."/>
            <person name="Jarett J.K."/>
            <person name="Geller-Mcgrath D.E."/>
            <person name="Sieber C.M.K."/>
            <person name="Emerson J.B."/>
            <person name="Anantharaman K."/>
            <person name="Thomas B.C."/>
            <person name="Malmstrom R."/>
            <person name="Stieglmeier M."/>
            <person name="Klingl A."/>
            <person name="Woyke T."/>
            <person name="Ryan C.M."/>
            <person name="Banfield J.F."/>
        </authorList>
    </citation>
    <scope>NUCLEOTIDE SEQUENCE [LARGE SCALE GENOMIC DNA]</scope>
</reference>
<dbReference type="Proteomes" id="UP000228886">
    <property type="component" value="Unassembled WGS sequence"/>
</dbReference>
<comment type="caution">
    <text evidence="5">The sequence shown here is derived from an EMBL/GenBank/DDBJ whole genome shotgun (WGS) entry which is preliminary data.</text>
</comment>
<dbReference type="InterPro" id="IPR020536">
    <property type="entry name" value="ThiI_AANH"/>
</dbReference>
<keyword evidence="1" id="KW-0547">Nucleotide-binding</keyword>
<feature type="domain" description="Thil AANH" evidence="3">
    <location>
        <begin position="2"/>
        <end position="126"/>
    </location>
</feature>
<dbReference type="Gene3D" id="3.40.50.620">
    <property type="entry name" value="HUPs"/>
    <property type="match status" value="1"/>
</dbReference>
<gene>
    <name evidence="5" type="ORF">COS11_06785</name>
</gene>
<evidence type="ECO:0000313" key="5">
    <source>
        <dbReference type="EMBL" id="PIV63564.1"/>
    </source>
</evidence>
<dbReference type="PANTHER" id="PTHR11933">
    <property type="entry name" value="TRNA 5-METHYLAMINOMETHYL-2-THIOURIDYLATE -METHYLTRANSFERASE"/>
    <property type="match status" value="1"/>
</dbReference>
<protein>
    <submittedName>
        <fullName evidence="5">tRNA 4-thiouridine(8) synthase ThiI</fullName>
    </submittedName>
</protein>
<evidence type="ECO:0000259" key="3">
    <source>
        <dbReference type="Pfam" id="PF02568"/>
    </source>
</evidence>
<dbReference type="AlphaFoldDB" id="A0A2M7E766"/>
<evidence type="ECO:0000313" key="6">
    <source>
        <dbReference type="Proteomes" id="UP000228886"/>
    </source>
</evidence>
<name>A0A2M7E766_9BACT</name>
<sequence>MKAVALLSGGLDSVLALELVLSQKIEVKGVNFVTPFLQKNQEFVLRQAEELGIALVTIKLGEDYLELVRNPKHHYGRYLNPCIDCRILMFGKAKDLFEEEKSFLVTGEVLGQRPSSQYKSAFLEIEKEAGLFGRVLRPLSAKLLPLTIPEKEGLVNREELLAIEGRSRKQQLKLAKEFGITNYLSPAGGCLLTEKEFSVRLGDLFVHKKKIKISEMELLKLGRHFRLSPEIKLIVGRNEKENKSLASLAGEESFFLEAEGVPGPLALLEKGDKKFVSLAAGIVAAHSDARDFSSVPVNYWNSLEKSSIVVKPLKDIEKLRVLRIGSRL</sequence>
<dbReference type="InterPro" id="IPR014729">
    <property type="entry name" value="Rossmann-like_a/b/a_fold"/>
</dbReference>
<dbReference type="GO" id="GO:0004810">
    <property type="term" value="F:CCA tRNA nucleotidyltransferase activity"/>
    <property type="evidence" value="ECO:0007669"/>
    <property type="project" value="InterPro"/>
</dbReference>
<feature type="domain" description="NFACT protein RNA binding" evidence="4">
    <location>
        <begin position="222"/>
        <end position="315"/>
    </location>
</feature>
<keyword evidence="2" id="KW-0067">ATP-binding</keyword>
<dbReference type="InterPro" id="IPR059101">
    <property type="entry name" value="NFACT-R_2"/>
</dbReference>
<dbReference type="PANTHER" id="PTHR11933:SF6">
    <property type="entry name" value="THIL AANH DOMAIN-CONTAINING PROTEIN"/>
    <property type="match status" value="1"/>
</dbReference>
<evidence type="ECO:0000259" key="4">
    <source>
        <dbReference type="Pfam" id="PF18297"/>
    </source>
</evidence>
<dbReference type="EMBL" id="PETL01000324">
    <property type="protein sequence ID" value="PIV63564.1"/>
    <property type="molecule type" value="Genomic_DNA"/>
</dbReference>
<dbReference type="Pfam" id="PF18297">
    <property type="entry name" value="NFACT-R_2"/>
    <property type="match status" value="1"/>
</dbReference>
<proteinExistence type="predicted"/>
<dbReference type="GO" id="GO:0005524">
    <property type="term" value="F:ATP binding"/>
    <property type="evidence" value="ECO:0007669"/>
    <property type="project" value="UniProtKB-KW"/>
</dbReference>
<dbReference type="SUPFAM" id="SSF52402">
    <property type="entry name" value="Adenine nucleotide alpha hydrolases-like"/>
    <property type="match status" value="1"/>
</dbReference>
<evidence type="ECO:0000256" key="1">
    <source>
        <dbReference type="ARBA" id="ARBA00022741"/>
    </source>
</evidence>
<dbReference type="Pfam" id="PF02568">
    <property type="entry name" value="ThiI"/>
    <property type="match status" value="1"/>
</dbReference>
<evidence type="ECO:0000256" key="2">
    <source>
        <dbReference type="ARBA" id="ARBA00022840"/>
    </source>
</evidence>
<accession>A0A2M7E766</accession>